<keyword evidence="7" id="KW-1185">Reference proteome</keyword>
<dbReference type="SMART" id="SM00717">
    <property type="entry name" value="SANT"/>
    <property type="match status" value="2"/>
</dbReference>
<evidence type="ECO:0000256" key="3">
    <source>
        <dbReference type="SAM" id="MobiDB-lite"/>
    </source>
</evidence>
<dbReference type="EMBL" id="JACEFO010000325">
    <property type="protein sequence ID" value="KAF8775278.1"/>
    <property type="molecule type" value="Genomic_DNA"/>
</dbReference>
<feature type="compositionally biased region" description="Basic residues" evidence="3">
    <location>
        <begin position="86"/>
        <end position="98"/>
    </location>
</feature>
<dbReference type="GO" id="GO:0000978">
    <property type="term" value="F:RNA polymerase II cis-regulatory region sequence-specific DNA binding"/>
    <property type="evidence" value="ECO:0007669"/>
    <property type="project" value="TreeGrafter"/>
</dbReference>
<gene>
    <name evidence="6" type="ORF">HU200_004683</name>
</gene>
<dbReference type="Gene3D" id="1.10.10.60">
    <property type="entry name" value="Homeodomain-like"/>
    <property type="match status" value="2"/>
</dbReference>
<comment type="caution">
    <text evidence="6">The sequence shown here is derived from an EMBL/GenBank/DDBJ whole genome shotgun (WGS) entry which is preliminary data.</text>
</comment>
<dbReference type="GO" id="GO:0000981">
    <property type="term" value="F:DNA-binding transcription factor activity, RNA polymerase II-specific"/>
    <property type="evidence" value="ECO:0007669"/>
    <property type="project" value="TreeGrafter"/>
</dbReference>
<sequence length="296" mass="33366">MVMQFGERKWSMIAQALPGRIGKQCRERWINHLHPDIKQNDIWTEEDDKMLIGAHKYFGNRWSSIARFLSGRSENAIKNHWNATKRSLKSKRRLKKKKSEQQVAPGQLSALEEYIRGVYPTSESTTMPPPASPPLAELPHVPEMRMNFNAPNPVGLPLHQLPGMINDNIPPLPDLNVTCDSQEAYRVSNLMGATTPVPQVQMVTQDPHQACFNNWFPFVAYIPAWKMEHVAGPSFYTSGPSNYIGANNTYNEAGPSNTYGYGGKPAHDANNIVQMESREFMTPSASEATMGYNKYE</sequence>
<dbReference type="SUPFAM" id="SSF46689">
    <property type="entry name" value="Homeodomain-like"/>
    <property type="match status" value="1"/>
</dbReference>
<accession>A0A835FUE3</accession>
<evidence type="ECO:0000256" key="1">
    <source>
        <dbReference type="ARBA" id="ARBA00022737"/>
    </source>
</evidence>
<evidence type="ECO:0000259" key="4">
    <source>
        <dbReference type="PROSITE" id="PS50090"/>
    </source>
</evidence>
<feature type="domain" description="Myb-like" evidence="4">
    <location>
        <begin position="43"/>
        <end position="85"/>
    </location>
</feature>
<dbReference type="GO" id="GO:0005634">
    <property type="term" value="C:nucleus"/>
    <property type="evidence" value="ECO:0007669"/>
    <property type="project" value="TreeGrafter"/>
</dbReference>
<dbReference type="PROSITE" id="PS51294">
    <property type="entry name" value="HTH_MYB"/>
    <property type="match status" value="2"/>
</dbReference>
<feature type="domain" description="HTH myb-type" evidence="5">
    <location>
        <begin position="1"/>
        <end position="37"/>
    </location>
</feature>
<dbReference type="InterPro" id="IPR009057">
    <property type="entry name" value="Homeodomain-like_sf"/>
</dbReference>
<dbReference type="AlphaFoldDB" id="A0A835FUE3"/>
<reference evidence="6" key="1">
    <citation type="submission" date="2020-07" db="EMBL/GenBank/DDBJ databases">
        <title>Genome sequence and genetic diversity analysis of an under-domesticated orphan crop, white fonio (Digitaria exilis).</title>
        <authorList>
            <person name="Bennetzen J.L."/>
            <person name="Chen S."/>
            <person name="Ma X."/>
            <person name="Wang X."/>
            <person name="Yssel A.E.J."/>
            <person name="Chaluvadi S.R."/>
            <person name="Johnson M."/>
            <person name="Gangashetty P."/>
            <person name="Hamidou F."/>
            <person name="Sanogo M.D."/>
            <person name="Zwaenepoel A."/>
            <person name="Wallace J."/>
            <person name="Van De Peer Y."/>
            <person name="Van Deynze A."/>
        </authorList>
    </citation>
    <scope>NUCLEOTIDE SEQUENCE</scope>
    <source>
        <tissue evidence="6">Leaves</tissue>
    </source>
</reference>
<evidence type="ECO:0000313" key="6">
    <source>
        <dbReference type="EMBL" id="KAF8775278.1"/>
    </source>
</evidence>
<dbReference type="InterPro" id="IPR050560">
    <property type="entry name" value="MYB_TF"/>
</dbReference>
<evidence type="ECO:0000313" key="7">
    <source>
        <dbReference type="Proteomes" id="UP000636709"/>
    </source>
</evidence>
<evidence type="ECO:0000256" key="2">
    <source>
        <dbReference type="ARBA" id="ARBA00023125"/>
    </source>
</evidence>
<dbReference type="CDD" id="cd00167">
    <property type="entry name" value="SANT"/>
    <property type="match status" value="2"/>
</dbReference>
<keyword evidence="2" id="KW-0238">DNA-binding</keyword>
<feature type="region of interest" description="Disordered" evidence="3">
    <location>
        <begin position="84"/>
        <end position="105"/>
    </location>
</feature>
<dbReference type="InterPro" id="IPR017930">
    <property type="entry name" value="Myb_dom"/>
</dbReference>
<proteinExistence type="predicted"/>
<protein>
    <submittedName>
        <fullName evidence="6">Uncharacterized protein</fullName>
    </submittedName>
</protein>
<dbReference type="PANTHER" id="PTHR45614:SF74">
    <property type="entry name" value="MYB DOMAIN PROTEIN 118"/>
    <property type="match status" value="1"/>
</dbReference>
<feature type="domain" description="Myb-like" evidence="4">
    <location>
        <begin position="1"/>
        <end position="33"/>
    </location>
</feature>
<dbReference type="Proteomes" id="UP000636709">
    <property type="component" value="Unassembled WGS sequence"/>
</dbReference>
<feature type="domain" description="HTH myb-type" evidence="5">
    <location>
        <begin position="43"/>
        <end position="89"/>
    </location>
</feature>
<name>A0A835FUE3_9POAL</name>
<dbReference type="PANTHER" id="PTHR45614">
    <property type="entry name" value="MYB PROTEIN-RELATED"/>
    <property type="match status" value="1"/>
</dbReference>
<dbReference type="OrthoDB" id="2143914at2759"/>
<dbReference type="InterPro" id="IPR001005">
    <property type="entry name" value="SANT/Myb"/>
</dbReference>
<organism evidence="6 7">
    <name type="scientific">Digitaria exilis</name>
    <dbReference type="NCBI Taxonomy" id="1010633"/>
    <lineage>
        <taxon>Eukaryota</taxon>
        <taxon>Viridiplantae</taxon>
        <taxon>Streptophyta</taxon>
        <taxon>Embryophyta</taxon>
        <taxon>Tracheophyta</taxon>
        <taxon>Spermatophyta</taxon>
        <taxon>Magnoliopsida</taxon>
        <taxon>Liliopsida</taxon>
        <taxon>Poales</taxon>
        <taxon>Poaceae</taxon>
        <taxon>PACMAD clade</taxon>
        <taxon>Panicoideae</taxon>
        <taxon>Panicodae</taxon>
        <taxon>Paniceae</taxon>
        <taxon>Anthephorinae</taxon>
        <taxon>Digitaria</taxon>
    </lineage>
</organism>
<keyword evidence="1" id="KW-0677">Repeat</keyword>
<dbReference type="Pfam" id="PF00249">
    <property type="entry name" value="Myb_DNA-binding"/>
    <property type="match status" value="2"/>
</dbReference>
<evidence type="ECO:0000259" key="5">
    <source>
        <dbReference type="PROSITE" id="PS51294"/>
    </source>
</evidence>
<dbReference type="FunFam" id="1.10.10.60:FF:000010">
    <property type="entry name" value="Transcriptional activator Myb isoform A"/>
    <property type="match status" value="1"/>
</dbReference>
<dbReference type="PROSITE" id="PS50090">
    <property type="entry name" value="MYB_LIKE"/>
    <property type="match status" value="2"/>
</dbReference>